<sequence length="243" mass="28015">MKTDFKFSNLCGTVYHKGNLVFTPDGNSVLSPVGNRVTLFDLVNNKTETLPFENKRDIRRLALSPNGHLLLSVDDLGNTLLVNFRRRTVLHHFNFKDKVRDIQFSPDGKYFAVGLGRKIEVWRSPGYTREFAPFELHRRYGGHYDDITQISWSPDSRFFLTSSKDMATKIYSVDPIEGFTPTTLTGHRYAVVGSWFTNDMRAIYTVSRDGAVCVRRFREHMVDENLVFGEFPRDEEGNFVRTV</sequence>
<evidence type="ECO:0000313" key="2">
    <source>
        <dbReference type="Proteomes" id="UP001150603"/>
    </source>
</evidence>
<organism evidence="1 2">
    <name type="scientific">Linderina macrospora</name>
    <dbReference type="NCBI Taxonomy" id="4868"/>
    <lineage>
        <taxon>Eukaryota</taxon>
        <taxon>Fungi</taxon>
        <taxon>Fungi incertae sedis</taxon>
        <taxon>Zoopagomycota</taxon>
        <taxon>Kickxellomycotina</taxon>
        <taxon>Kickxellomycetes</taxon>
        <taxon>Kickxellales</taxon>
        <taxon>Kickxellaceae</taxon>
        <taxon>Linderina</taxon>
    </lineage>
</organism>
<gene>
    <name evidence="1" type="primary">PWP2_2</name>
    <name evidence="1" type="ORF">FBU59_006984</name>
</gene>
<dbReference type="EMBL" id="JANBPW010006433">
    <property type="protein sequence ID" value="KAJ1930134.1"/>
    <property type="molecule type" value="Genomic_DNA"/>
</dbReference>
<comment type="caution">
    <text evidence="1">The sequence shown here is derived from an EMBL/GenBank/DDBJ whole genome shotgun (WGS) entry which is preliminary data.</text>
</comment>
<dbReference type="Proteomes" id="UP001150603">
    <property type="component" value="Unassembled WGS sequence"/>
</dbReference>
<name>A0ACC1IYH5_9FUNG</name>
<accession>A0ACC1IYH5</accession>
<protein>
    <submittedName>
        <fullName evidence="1">U3 snoRNP protein</fullName>
    </submittedName>
</protein>
<proteinExistence type="predicted"/>
<evidence type="ECO:0000313" key="1">
    <source>
        <dbReference type="EMBL" id="KAJ1930134.1"/>
    </source>
</evidence>
<feature type="non-terminal residue" evidence="1">
    <location>
        <position position="243"/>
    </location>
</feature>
<reference evidence="1" key="1">
    <citation type="submission" date="2022-07" db="EMBL/GenBank/DDBJ databases">
        <title>Phylogenomic reconstructions and comparative analyses of Kickxellomycotina fungi.</title>
        <authorList>
            <person name="Reynolds N.K."/>
            <person name="Stajich J.E."/>
            <person name="Barry K."/>
            <person name="Grigoriev I.V."/>
            <person name="Crous P."/>
            <person name="Smith M.E."/>
        </authorList>
    </citation>
    <scope>NUCLEOTIDE SEQUENCE</scope>
    <source>
        <strain evidence="1">NRRL 5244</strain>
    </source>
</reference>
<keyword evidence="2" id="KW-1185">Reference proteome</keyword>